<feature type="transmembrane region" description="Helical" evidence="1">
    <location>
        <begin position="53"/>
        <end position="72"/>
    </location>
</feature>
<sequence length="74" mass="7850">MVREAREKADGAIFQIDSPGGAPCPTRGVVKAVKELEGAIKGNILGEAELTRIYALICFWVCFLVEGSGLPLSS</sequence>
<evidence type="ECO:0000256" key="1">
    <source>
        <dbReference type="SAM" id="Phobius"/>
    </source>
</evidence>
<reference evidence="2 3" key="1">
    <citation type="journal article" date="2016" name="Sci. Rep.">
        <title>Metabolic traits of an uncultured archaeal lineage -MSBL1- from brine pools of the Red Sea.</title>
        <authorList>
            <person name="Mwirichia R."/>
            <person name="Alam I."/>
            <person name="Rashid M."/>
            <person name="Vinu M."/>
            <person name="Ba-Alawi W."/>
            <person name="Anthony Kamau A."/>
            <person name="Kamanda Ngugi D."/>
            <person name="Goker M."/>
            <person name="Klenk H.P."/>
            <person name="Bajic V."/>
            <person name="Stingl U."/>
        </authorList>
    </citation>
    <scope>NUCLEOTIDE SEQUENCE [LARGE SCALE GENOMIC DNA]</scope>
    <source>
        <strain evidence="2">SCGC-AAA259D18</strain>
    </source>
</reference>
<dbReference type="AlphaFoldDB" id="A0A133UCS6"/>
<keyword evidence="3" id="KW-1185">Reference proteome</keyword>
<name>A0A133UCS6_9EURY</name>
<dbReference type="EMBL" id="LHXM01000002">
    <property type="protein sequence ID" value="KXA91986.1"/>
    <property type="molecule type" value="Genomic_DNA"/>
</dbReference>
<evidence type="ECO:0000313" key="3">
    <source>
        <dbReference type="Proteomes" id="UP000070195"/>
    </source>
</evidence>
<accession>A0A133UCS6</accession>
<keyword evidence="1" id="KW-0472">Membrane</keyword>
<organism evidence="2 3">
    <name type="scientific">candidate division MSBL1 archaeon SCGC-AAA259D18</name>
    <dbReference type="NCBI Taxonomy" id="1698262"/>
    <lineage>
        <taxon>Archaea</taxon>
        <taxon>Methanobacteriati</taxon>
        <taxon>Methanobacteriota</taxon>
        <taxon>candidate division MSBL1</taxon>
    </lineage>
</organism>
<keyword evidence="1" id="KW-1133">Transmembrane helix</keyword>
<evidence type="ECO:0000313" key="2">
    <source>
        <dbReference type="EMBL" id="KXA91986.1"/>
    </source>
</evidence>
<proteinExistence type="predicted"/>
<gene>
    <name evidence="2" type="ORF">AKJ63_00115</name>
</gene>
<protein>
    <submittedName>
        <fullName evidence="2">Uncharacterized protein</fullName>
    </submittedName>
</protein>
<dbReference type="Proteomes" id="UP000070195">
    <property type="component" value="Unassembled WGS sequence"/>
</dbReference>
<keyword evidence="1" id="KW-0812">Transmembrane</keyword>
<comment type="caution">
    <text evidence="2">The sequence shown here is derived from an EMBL/GenBank/DDBJ whole genome shotgun (WGS) entry which is preliminary data.</text>
</comment>